<dbReference type="OrthoDB" id="8232783at2"/>
<reference evidence="2 3" key="1">
    <citation type="submission" date="2018-03" db="EMBL/GenBank/DDBJ databases">
        <title>Genomic Encyclopedia of Archaeal and Bacterial Type Strains, Phase II (KMG-II): from individual species to whole genera.</title>
        <authorList>
            <person name="Goeker M."/>
        </authorList>
    </citation>
    <scope>NUCLEOTIDE SEQUENCE [LARGE SCALE GENOMIC DNA]</scope>
    <source>
        <strain evidence="2 3">DSM 100673</strain>
    </source>
</reference>
<keyword evidence="3" id="KW-1185">Reference proteome</keyword>
<evidence type="ECO:0000313" key="3">
    <source>
        <dbReference type="Proteomes" id="UP000240418"/>
    </source>
</evidence>
<comment type="caution">
    <text evidence="2">The sequence shown here is derived from an EMBL/GenBank/DDBJ whole genome shotgun (WGS) entry which is preliminary data.</text>
</comment>
<dbReference type="InterPro" id="IPR040704">
    <property type="entry name" value="HEPN_AbiU2"/>
</dbReference>
<dbReference type="RefSeq" id="WP_133169920.1">
    <property type="nucleotide sequence ID" value="NZ_PYGJ01000003.1"/>
</dbReference>
<dbReference type="Proteomes" id="UP000240418">
    <property type="component" value="Unassembled WGS sequence"/>
</dbReference>
<proteinExistence type="predicted"/>
<evidence type="ECO:0000313" key="2">
    <source>
        <dbReference type="EMBL" id="PSL20471.1"/>
    </source>
</evidence>
<gene>
    <name evidence="2" type="ORF">CLV88_103114</name>
</gene>
<dbReference type="AlphaFoldDB" id="A0A2P8FFH5"/>
<protein>
    <recommendedName>
        <fullName evidence="1">HEPN AbiU2-like domain-containing protein</fullName>
    </recommendedName>
</protein>
<dbReference type="EMBL" id="PYGJ01000003">
    <property type="protein sequence ID" value="PSL20471.1"/>
    <property type="molecule type" value="Genomic_DNA"/>
</dbReference>
<name>A0A2P8FFH5_9RHOB</name>
<accession>A0A2P8FFH5</accession>
<organism evidence="2 3">
    <name type="scientific">Shimia abyssi</name>
    <dbReference type="NCBI Taxonomy" id="1662395"/>
    <lineage>
        <taxon>Bacteria</taxon>
        <taxon>Pseudomonadati</taxon>
        <taxon>Pseudomonadota</taxon>
        <taxon>Alphaproteobacteria</taxon>
        <taxon>Rhodobacterales</taxon>
        <taxon>Roseobacteraceae</taxon>
    </lineage>
</organism>
<evidence type="ECO:0000259" key="1">
    <source>
        <dbReference type="Pfam" id="PF18734"/>
    </source>
</evidence>
<feature type="domain" description="HEPN AbiU2-like" evidence="1">
    <location>
        <begin position="17"/>
        <end position="128"/>
    </location>
</feature>
<dbReference type="Pfam" id="PF18734">
    <property type="entry name" value="HEPN_AbiU2"/>
    <property type="match status" value="1"/>
</dbReference>
<sequence length="137" mass="16297">MGARRRDTSGTDQIQELLSEHWERFREERGRKEEELVYRRIRVAQKIVKRAERLLIKEHLRPFRDNFIAHNLAESARGGRKIKIFLGMEDRAIQHAKCAVDLLHLVLNGTSFAWDDLEKQQSRNALEFWSNLKYTHT</sequence>